<dbReference type="RefSeq" id="WP_188451503.1">
    <property type="nucleotide sequence ID" value="NZ_BMFS01000003.1"/>
</dbReference>
<dbReference type="EMBL" id="BMFS01000003">
    <property type="protein sequence ID" value="GGG96765.1"/>
    <property type="molecule type" value="Genomic_DNA"/>
</dbReference>
<dbReference type="Pfam" id="PF07362">
    <property type="entry name" value="CcdA"/>
    <property type="match status" value="1"/>
</dbReference>
<evidence type="ECO:0000256" key="1">
    <source>
        <dbReference type="ARBA" id="ARBA00022649"/>
    </source>
</evidence>
<dbReference type="InterPro" id="IPR009956">
    <property type="entry name" value="Post-segregation_anti-tox_CcdA"/>
</dbReference>
<dbReference type="Proteomes" id="UP000648722">
    <property type="component" value="Unassembled WGS sequence"/>
</dbReference>
<protein>
    <recommendedName>
        <fullName evidence="4">Post-segregation antitoxin CcdA</fullName>
    </recommendedName>
</protein>
<keyword evidence="1" id="KW-1277">Toxin-antitoxin system</keyword>
<organism evidence="2 3">
    <name type="scientific">Glycocaulis albus</name>
    <dbReference type="NCBI Taxonomy" id="1382801"/>
    <lineage>
        <taxon>Bacteria</taxon>
        <taxon>Pseudomonadati</taxon>
        <taxon>Pseudomonadota</taxon>
        <taxon>Alphaproteobacteria</taxon>
        <taxon>Maricaulales</taxon>
        <taxon>Maricaulaceae</taxon>
        <taxon>Glycocaulis</taxon>
    </lineage>
</organism>
<gene>
    <name evidence="2" type="ORF">GCM10007420_10560</name>
</gene>
<evidence type="ECO:0008006" key="4">
    <source>
        <dbReference type="Google" id="ProtNLM"/>
    </source>
</evidence>
<evidence type="ECO:0000313" key="2">
    <source>
        <dbReference type="EMBL" id="GGG96765.1"/>
    </source>
</evidence>
<accession>A0ABQ1XL54</accession>
<evidence type="ECO:0000313" key="3">
    <source>
        <dbReference type="Proteomes" id="UP000648722"/>
    </source>
</evidence>
<name>A0ABQ1XL54_9PROT</name>
<reference evidence="3" key="1">
    <citation type="journal article" date="2019" name="Int. J. Syst. Evol. Microbiol.">
        <title>The Global Catalogue of Microorganisms (GCM) 10K type strain sequencing project: providing services to taxonomists for standard genome sequencing and annotation.</title>
        <authorList>
            <consortium name="The Broad Institute Genomics Platform"/>
            <consortium name="The Broad Institute Genome Sequencing Center for Infectious Disease"/>
            <person name="Wu L."/>
            <person name="Ma J."/>
        </authorList>
    </citation>
    <scope>NUCLEOTIDE SEQUENCE [LARGE SCALE GENOMIC DNA]</scope>
    <source>
        <strain evidence="3">CGMCC 1.12766</strain>
    </source>
</reference>
<sequence length="83" mass="8971">MAGPANKARVNLTVETHVLEAARALGLNISHAAEDGLKRAIQETQAERWKRENADALMAHNARIERTGTLLSPEWAAGLSGKD</sequence>
<keyword evidence="3" id="KW-1185">Reference proteome</keyword>
<comment type="caution">
    <text evidence="2">The sequence shown here is derived from an EMBL/GenBank/DDBJ whole genome shotgun (WGS) entry which is preliminary data.</text>
</comment>
<proteinExistence type="predicted"/>